<name>A0AAD5LE00_PYTIN</name>
<protein>
    <submittedName>
        <fullName evidence="2">Uncharacterized protein</fullName>
    </submittedName>
</protein>
<evidence type="ECO:0000256" key="1">
    <source>
        <dbReference type="SAM" id="Phobius"/>
    </source>
</evidence>
<feature type="transmembrane region" description="Helical" evidence="1">
    <location>
        <begin position="121"/>
        <end position="142"/>
    </location>
</feature>
<dbReference type="Proteomes" id="UP001209570">
    <property type="component" value="Unassembled WGS sequence"/>
</dbReference>
<dbReference type="EMBL" id="JAKCXM010000354">
    <property type="protein sequence ID" value="KAJ0395269.1"/>
    <property type="molecule type" value="Genomic_DNA"/>
</dbReference>
<accession>A0AAD5LE00</accession>
<dbReference type="InterPro" id="IPR017384">
    <property type="entry name" value="NADH_Ub_cplx-1_asu_su-1"/>
</dbReference>
<comment type="caution">
    <text evidence="2">The sequence shown here is derived from an EMBL/GenBank/DDBJ whole genome shotgun (WGS) entry which is preliminary data.</text>
</comment>
<gene>
    <name evidence="2" type="ORF">P43SY_008435</name>
</gene>
<proteinExistence type="predicted"/>
<keyword evidence="1" id="KW-0812">Transmembrane</keyword>
<keyword evidence="1" id="KW-1133">Transmembrane helix</keyword>
<keyword evidence="3" id="KW-1185">Reference proteome</keyword>
<dbReference type="Pfam" id="PF15879">
    <property type="entry name" value="MWFE"/>
    <property type="match status" value="1"/>
</dbReference>
<evidence type="ECO:0000313" key="2">
    <source>
        <dbReference type="EMBL" id="KAJ0395269.1"/>
    </source>
</evidence>
<keyword evidence="1" id="KW-0472">Membrane</keyword>
<dbReference type="AlphaFoldDB" id="A0AAD5LE00"/>
<reference evidence="2" key="1">
    <citation type="submission" date="2021-12" db="EMBL/GenBank/DDBJ databases">
        <title>Prjna785345.</title>
        <authorList>
            <person name="Rujirawat T."/>
            <person name="Krajaejun T."/>
        </authorList>
    </citation>
    <scope>NUCLEOTIDE SEQUENCE</scope>
    <source>
        <strain evidence="2">Pi057C3</strain>
    </source>
</reference>
<sequence>MPTQDADSRVQVVLPINSSRFVNLEREAETKADDIRALQEEPINVTFVLPDDSLITHTFRKGQTVQVLKSFLEVEFDFTQANTVEGILEVQRKVEGADASIYRRLTSRTDRIASVIMPYQVLPGIVIISAAFTLMGVGFGAVNKWQARREHQETANAGVS</sequence>
<evidence type="ECO:0000313" key="3">
    <source>
        <dbReference type="Proteomes" id="UP001209570"/>
    </source>
</evidence>
<organism evidence="2 3">
    <name type="scientific">Pythium insidiosum</name>
    <name type="common">Pythiosis disease agent</name>
    <dbReference type="NCBI Taxonomy" id="114742"/>
    <lineage>
        <taxon>Eukaryota</taxon>
        <taxon>Sar</taxon>
        <taxon>Stramenopiles</taxon>
        <taxon>Oomycota</taxon>
        <taxon>Peronosporomycetes</taxon>
        <taxon>Pythiales</taxon>
        <taxon>Pythiaceae</taxon>
        <taxon>Pythium</taxon>
    </lineage>
</organism>